<feature type="active site" description="Proton acceptor" evidence="10">
    <location>
        <position position="59"/>
    </location>
</feature>
<comment type="catalytic activity">
    <reaction evidence="9 12">
        <text>lipid IVA (E. coli) + CMP-3-deoxy-beta-D-manno-octulosonate = alpha-Kdo-(2-&gt;6)-lipid IVA (E. coli) + CMP + H(+)</text>
        <dbReference type="Rhea" id="RHEA:28066"/>
        <dbReference type="ChEBI" id="CHEBI:15378"/>
        <dbReference type="ChEBI" id="CHEBI:58603"/>
        <dbReference type="ChEBI" id="CHEBI:60364"/>
        <dbReference type="ChEBI" id="CHEBI:60377"/>
        <dbReference type="ChEBI" id="CHEBI:85987"/>
        <dbReference type="EC" id="2.4.99.12"/>
    </reaction>
</comment>
<feature type="site" description="Transition state stabilizer" evidence="11">
    <location>
        <position position="205"/>
    </location>
</feature>
<dbReference type="STRING" id="448.Lery_0445"/>
<sequence>MRIIYSTIWYLLIPFLLLRYWWKGRTLPAYRERIAERFCLDQLPQQSFDIWLHTVSLGEVIAATPLVDELLRSQKSLLITTMTPTGAERVARQFGDRVTHRYVPHELPFTLQRFFKAFKPRMGIIFETEIWPNMIHYATEAGTPLVLFNARLSERSMRSYKKAASFFKLYLNQFQGIYAQGQEDAERFIALGAEPARVSVLGNIKFDLETKNVNADVFQQLQARWGSERTAVVIASTHENEEELILSQLRRLQQAIPEVVLILVPRHPERFQKVIQLAQQMGFRTGQRSDLDSIQPDNDVVVVDSTGELLACYQIADYAFVGGSFVPVGGHNVLEPIAMEVPVFSGPHTHNFKMIMAGLVAAKAVKIIDKAEALVDGLVQLHSNPVEREQLIKNASEVLNANRGAVARYVAVVNECLSSR</sequence>
<dbReference type="Gene3D" id="3.40.50.2000">
    <property type="entry name" value="Glycogen Phosphorylase B"/>
    <property type="match status" value="1"/>
</dbReference>
<dbReference type="UniPathway" id="UPA00958"/>
<feature type="domain" description="3-deoxy-D-manno-octulosonic-acid transferase N-terminal" evidence="13">
    <location>
        <begin position="33"/>
        <end position="207"/>
    </location>
</feature>
<dbReference type="NCBIfam" id="NF004388">
    <property type="entry name" value="PRK05749.1-4"/>
    <property type="match status" value="1"/>
</dbReference>
<feature type="transmembrane region" description="Helical" evidence="12">
    <location>
        <begin position="6"/>
        <end position="22"/>
    </location>
</feature>
<feature type="site" description="Transition state stabilizer" evidence="11">
    <location>
        <position position="127"/>
    </location>
</feature>
<dbReference type="PATRIC" id="fig|448.7.peg.462"/>
<proteinExistence type="inferred from homology"/>
<comment type="pathway">
    <text evidence="2 12">Bacterial outer membrane biogenesis; LPS core biosynthesis.</text>
</comment>
<dbReference type="AlphaFoldDB" id="A0A0W0TW04"/>
<dbReference type="GO" id="GO:0009245">
    <property type="term" value="P:lipid A biosynthetic process"/>
    <property type="evidence" value="ECO:0007669"/>
    <property type="project" value="TreeGrafter"/>
</dbReference>
<dbReference type="GO" id="GO:0005886">
    <property type="term" value="C:plasma membrane"/>
    <property type="evidence" value="ECO:0007669"/>
    <property type="project" value="UniProtKB-SubCell"/>
</dbReference>
<dbReference type="Pfam" id="PF04413">
    <property type="entry name" value="Glycos_transf_N"/>
    <property type="match status" value="1"/>
</dbReference>
<keyword evidence="12" id="KW-0448">Lipopolysaccharide biosynthesis</keyword>
<dbReference type="OrthoDB" id="9789797at2"/>
<dbReference type="EMBL" id="LNYA01000003">
    <property type="protein sequence ID" value="KTC99544.1"/>
    <property type="molecule type" value="Genomic_DNA"/>
</dbReference>
<evidence type="ECO:0000256" key="3">
    <source>
        <dbReference type="ARBA" id="ARBA00006380"/>
    </source>
</evidence>
<comment type="subcellular location">
    <subcellularLocation>
        <location evidence="1">Cell inner membrane</location>
        <topology evidence="1">Single-pass membrane protein</topology>
        <orientation evidence="1">Cytoplasmic side</orientation>
    </subcellularLocation>
    <subcellularLocation>
        <location evidence="12">Cell membrane</location>
    </subcellularLocation>
</comment>
<protein>
    <recommendedName>
        <fullName evidence="5 12">3-deoxy-D-manno-octulosonic acid transferase</fullName>
        <shortName evidence="12">Kdo transferase</shortName>
        <ecNumber evidence="4 12">2.4.99.12</ecNumber>
    </recommendedName>
    <alternativeName>
        <fullName evidence="8 12">Lipid IV(A) 3-deoxy-D-manno-octulosonic acid transferase</fullName>
    </alternativeName>
</protein>
<keyword evidence="12" id="KW-0472">Membrane</keyword>
<organism evidence="14 15">
    <name type="scientific">Legionella erythra</name>
    <dbReference type="NCBI Taxonomy" id="448"/>
    <lineage>
        <taxon>Bacteria</taxon>
        <taxon>Pseudomonadati</taxon>
        <taxon>Pseudomonadota</taxon>
        <taxon>Gammaproteobacteria</taxon>
        <taxon>Legionellales</taxon>
        <taxon>Legionellaceae</taxon>
        <taxon>Legionella</taxon>
    </lineage>
</organism>
<accession>A0A0W0TW04</accession>
<evidence type="ECO:0000256" key="12">
    <source>
        <dbReference type="RuleBase" id="RU365103"/>
    </source>
</evidence>
<evidence type="ECO:0000313" key="14">
    <source>
        <dbReference type="EMBL" id="KTC99544.1"/>
    </source>
</evidence>
<evidence type="ECO:0000256" key="5">
    <source>
        <dbReference type="ARBA" id="ARBA00019077"/>
    </source>
</evidence>
<dbReference type="SUPFAM" id="SSF53756">
    <property type="entry name" value="UDP-Glycosyltransferase/glycogen phosphorylase"/>
    <property type="match status" value="1"/>
</dbReference>
<evidence type="ECO:0000256" key="11">
    <source>
        <dbReference type="PIRSR" id="PIRSR639901-2"/>
    </source>
</evidence>
<dbReference type="FunFam" id="3.40.50.2000:FF:000032">
    <property type="entry name" value="3-deoxy-D-manno-octulosonic acid transferase"/>
    <property type="match status" value="1"/>
</dbReference>
<dbReference type="GO" id="GO:0009244">
    <property type="term" value="P:lipopolysaccharide core region biosynthetic process"/>
    <property type="evidence" value="ECO:0007669"/>
    <property type="project" value="UniProtKB-UniRule"/>
</dbReference>
<dbReference type="PANTHER" id="PTHR42755:SF1">
    <property type="entry name" value="3-DEOXY-D-MANNO-OCTULOSONIC ACID TRANSFERASE, MITOCHONDRIAL-RELATED"/>
    <property type="match status" value="1"/>
</dbReference>
<evidence type="ECO:0000256" key="7">
    <source>
        <dbReference type="ARBA" id="ARBA00022968"/>
    </source>
</evidence>
<keyword evidence="12" id="KW-1003">Cell membrane</keyword>
<dbReference type="FunFam" id="3.40.50.11720:FF:000001">
    <property type="entry name" value="3-deoxy-D-manno-octulosonic acid transferase"/>
    <property type="match status" value="1"/>
</dbReference>
<dbReference type="EC" id="2.4.99.12" evidence="4 12"/>
<comment type="similarity">
    <text evidence="3">Belongs to the glycosyltransferase group 1 family. Glycosyltransferase 30 subfamily.</text>
</comment>
<evidence type="ECO:0000256" key="2">
    <source>
        <dbReference type="ARBA" id="ARBA00004713"/>
    </source>
</evidence>
<evidence type="ECO:0000256" key="4">
    <source>
        <dbReference type="ARBA" id="ARBA00012621"/>
    </source>
</evidence>
<evidence type="ECO:0000256" key="6">
    <source>
        <dbReference type="ARBA" id="ARBA00022679"/>
    </source>
</evidence>
<reference evidence="14 15" key="1">
    <citation type="submission" date="2015-11" db="EMBL/GenBank/DDBJ databases">
        <title>Genomic analysis of 38 Legionella species identifies large and diverse effector repertoires.</title>
        <authorList>
            <person name="Burstein D."/>
            <person name="Amaro F."/>
            <person name="Zusman T."/>
            <person name="Lifshitz Z."/>
            <person name="Cohen O."/>
            <person name="Gilbert J.A."/>
            <person name="Pupko T."/>
            <person name="Shuman H.A."/>
            <person name="Segal G."/>
        </authorList>
    </citation>
    <scope>NUCLEOTIDE SEQUENCE [LARGE SCALE GENOMIC DNA]</scope>
    <source>
        <strain evidence="14 15">SE-32A-C8</strain>
    </source>
</reference>
<comment type="function">
    <text evidence="12">Involved in lipopolysaccharide (LPS) biosynthesis. Catalyzes the transfer of 3-deoxy-D-manno-octulosonate (Kdo) residue(s) from CMP-Kdo to lipid IV(A), the tetraacyldisaccharide-1,4'-bisphosphate precursor of lipid A.</text>
</comment>
<dbReference type="RefSeq" id="WP_058525618.1">
    <property type="nucleotide sequence ID" value="NZ_CAAAHY010000001.1"/>
</dbReference>
<evidence type="ECO:0000259" key="13">
    <source>
        <dbReference type="Pfam" id="PF04413"/>
    </source>
</evidence>
<evidence type="ECO:0000256" key="9">
    <source>
        <dbReference type="ARBA" id="ARBA00049183"/>
    </source>
</evidence>
<dbReference type="PANTHER" id="PTHR42755">
    <property type="entry name" value="3-DEOXY-MANNO-OCTULOSONATE CYTIDYLYLTRANSFERASE"/>
    <property type="match status" value="1"/>
</dbReference>
<keyword evidence="12" id="KW-0812">Transmembrane</keyword>
<keyword evidence="12" id="KW-1133">Transmembrane helix</keyword>
<dbReference type="Proteomes" id="UP000054773">
    <property type="component" value="Unassembled WGS sequence"/>
</dbReference>
<dbReference type="Gene3D" id="3.40.50.11720">
    <property type="entry name" value="3-Deoxy-D-manno-octulosonic-acid transferase, N-terminal domain"/>
    <property type="match status" value="1"/>
</dbReference>
<dbReference type="InterPro" id="IPR039901">
    <property type="entry name" value="Kdotransferase"/>
</dbReference>
<comment type="caution">
    <text evidence="14">The sequence shown here is derived from an EMBL/GenBank/DDBJ whole genome shotgun (WGS) entry which is preliminary data.</text>
</comment>
<gene>
    <name evidence="14" type="primary">kdtA</name>
    <name evidence="14" type="ORF">Lery_0445</name>
</gene>
<evidence type="ECO:0000256" key="1">
    <source>
        <dbReference type="ARBA" id="ARBA00004388"/>
    </source>
</evidence>
<evidence type="ECO:0000256" key="10">
    <source>
        <dbReference type="PIRSR" id="PIRSR639901-1"/>
    </source>
</evidence>
<dbReference type="GO" id="GO:0043842">
    <property type="term" value="F:Kdo transferase activity"/>
    <property type="evidence" value="ECO:0007669"/>
    <property type="project" value="UniProtKB-EC"/>
</dbReference>
<keyword evidence="6 12" id="KW-0808">Transferase</keyword>
<evidence type="ECO:0000313" key="15">
    <source>
        <dbReference type="Proteomes" id="UP000054773"/>
    </source>
</evidence>
<keyword evidence="7" id="KW-0735">Signal-anchor</keyword>
<dbReference type="InterPro" id="IPR038107">
    <property type="entry name" value="Glycos_transf_N_sf"/>
</dbReference>
<name>A0A0W0TW04_LEGER</name>
<dbReference type="InterPro" id="IPR007507">
    <property type="entry name" value="Glycos_transf_N"/>
</dbReference>
<evidence type="ECO:0000256" key="8">
    <source>
        <dbReference type="ARBA" id="ARBA00031445"/>
    </source>
</evidence>
<keyword evidence="15" id="KW-1185">Reference proteome</keyword>